<sequence>MGSGPSKRNNVKTKVQTVAKFQVIKKHSRGQEPVGSTETKITNERNSKEVCLQISKKSITSETNQQLVITDTTAAWEKLRDGQVPSSENLPQVPLTMGDFRKVSRPKAVDDSDDEPFDIPYQSTERISSEETCHICGVYTGCEVFPCRICCRTYHTTCLQKIGRCQNGAAVAILRKATTPSGWSCYTCDDLSTLLTEEELRILIDTFDKYDVNKDNNISLEEFLNYRQHRHKELFNTDMSKEEIEDEKSIFNLMDKSKTATISWWEFLNYESIKILQQRKKISLVKMLSPREIAMARTLFQAFDKDGDGEITENEARKASLSWYRMFFKPVDSFHGYAIFSEDKLSRLEHHIQQNVNLIMDADEDKNGATSWEEYLKNQALYILAARPNECQPPIGYKLLAPDSYL</sequence>
<dbReference type="SMART" id="SM00054">
    <property type="entry name" value="EFh"/>
    <property type="match status" value="2"/>
</dbReference>
<dbReference type="Pfam" id="PF16744">
    <property type="entry name" value="zf-RING_15"/>
    <property type="match status" value="1"/>
</dbReference>
<dbReference type="Pfam" id="PF13202">
    <property type="entry name" value="EF-hand_5"/>
    <property type="match status" value="1"/>
</dbReference>
<dbReference type="InterPro" id="IPR002048">
    <property type="entry name" value="EF_hand_dom"/>
</dbReference>
<proteinExistence type="predicted"/>
<dbReference type="PROSITE" id="PS00018">
    <property type="entry name" value="EF_HAND_1"/>
    <property type="match status" value="1"/>
</dbReference>
<dbReference type="InterPro" id="IPR011011">
    <property type="entry name" value="Znf_FYVE_PHD"/>
</dbReference>
<evidence type="ECO:0000313" key="5">
    <source>
        <dbReference type="Proteomes" id="UP001634394"/>
    </source>
</evidence>
<feature type="domain" description="EF-hand" evidence="3">
    <location>
        <begin position="198"/>
        <end position="233"/>
    </location>
</feature>
<dbReference type="InterPro" id="IPR013083">
    <property type="entry name" value="Znf_RING/FYVE/PHD"/>
</dbReference>
<evidence type="ECO:0000256" key="1">
    <source>
        <dbReference type="ARBA" id="ARBA00022837"/>
    </source>
</evidence>
<dbReference type="InterPro" id="IPR031946">
    <property type="entry name" value="KIAA1045_Zf_RING"/>
</dbReference>
<dbReference type="InterPro" id="IPR011992">
    <property type="entry name" value="EF-hand-dom_pair"/>
</dbReference>
<evidence type="ECO:0000256" key="2">
    <source>
        <dbReference type="SAM" id="MobiDB-lite"/>
    </source>
</evidence>
<dbReference type="Gene3D" id="1.10.238.10">
    <property type="entry name" value="EF-hand"/>
    <property type="match status" value="2"/>
</dbReference>
<dbReference type="AlphaFoldDB" id="A0ABD3W9H2"/>
<feature type="domain" description="EF-hand" evidence="3">
    <location>
        <begin position="291"/>
        <end position="326"/>
    </location>
</feature>
<evidence type="ECO:0000313" key="4">
    <source>
        <dbReference type="EMBL" id="KAL3869215.1"/>
    </source>
</evidence>
<dbReference type="InterPro" id="IPR018247">
    <property type="entry name" value="EF_Hand_1_Ca_BS"/>
</dbReference>
<dbReference type="EMBL" id="JBJQND010000008">
    <property type="protein sequence ID" value="KAL3869215.1"/>
    <property type="molecule type" value="Genomic_DNA"/>
</dbReference>
<keyword evidence="1" id="KW-0106">Calcium</keyword>
<evidence type="ECO:0000259" key="3">
    <source>
        <dbReference type="PROSITE" id="PS50222"/>
    </source>
</evidence>
<dbReference type="SUPFAM" id="SSF47473">
    <property type="entry name" value="EF-hand"/>
    <property type="match status" value="1"/>
</dbReference>
<comment type="caution">
    <text evidence="4">The sequence shown here is derived from an EMBL/GenBank/DDBJ whole genome shotgun (WGS) entry which is preliminary data.</text>
</comment>
<dbReference type="SUPFAM" id="SSF57903">
    <property type="entry name" value="FYVE/PHD zinc finger"/>
    <property type="match status" value="1"/>
</dbReference>
<protein>
    <recommendedName>
        <fullName evidence="3">EF-hand domain-containing protein</fullName>
    </recommendedName>
</protein>
<gene>
    <name evidence="4" type="ORF">ACJMK2_041924</name>
</gene>
<reference evidence="4 5" key="1">
    <citation type="submission" date="2024-11" db="EMBL/GenBank/DDBJ databases">
        <title>Chromosome-level genome assembly of the freshwater bivalve Anodonta woodiana.</title>
        <authorList>
            <person name="Chen X."/>
        </authorList>
    </citation>
    <scope>NUCLEOTIDE SEQUENCE [LARGE SCALE GENOMIC DNA]</scope>
    <source>
        <strain evidence="4">MN2024</strain>
        <tissue evidence="4">Gills</tissue>
    </source>
</reference>
<dbReference type="Pfam" id="PF13499">
    <property type="entry name" value="EF-hand_7"/>
    <property type="match status" value="1"/>
</dbReference>
<feature type="region of interest" description="Disordered" evidence="2">
    <location>
        <begin position="25"/>
        <end position="45"/>
    </location>
</feature>
<dbReference type="PROSITE" id="PS50222">
    <property type="entry name" value="EF_HAND_2"/>
    <property type="match status" value="2"/>
</dbReference>
<keyword evidence="5" id="KW-1185">Reference proteome</keyword>
<dbReference type="Proteomes" id="UP001634394">
    <property type="component" value="Unassembled WGS sequence"/>
</dbReference>
<name>A0ABD3W9H2_SINWO</name>
<organism evidence="4 5">
    <name type="scientific">Sinanodonta woodiana</name>
    <name type="common">Chinese pond mussel</name>
    <name type="synonym">Anodonta woodiana</name>
    <dbReference type="NCBI Taxonomy" id="1069815"/>
    <lineage>
        <taxon>Eukaryota</taxon>
        <taxon>Metazoa</taxon>
        <taxon>Spiralia</taxon>
        <taxon>Lophotrochozoa</taxon>
        <taxon>Mollusca</taxon>
        <taxon>Bivalvia</taxon>
        <taxon>Autobranchia</taxon>
        <taxon>Heteroconchia</taxon>
        <taxon>Palaeoheterodonta</taxon>
        <taxon>Unionida</taxon>
        <taxon>Unionoidea</taxon>
        <taxon>Unionidae</taxon>
        <taxon>Unioninae</taxon>
        <taxon>Sinanodonta</taxon>
    </lineage>
</organism>
<accession>A0ABD3W9H2</accession>
<dbReference type="Gene3D" id="3.30.40.10">
    <property type="entry name" value="Zinc/RING finger domain, C3HC4 (zinc finger)"/>
    <property type="match status" value="1"/>
</dbReference>